<reference evidence="1 2" key="1">
    <citation type="submission" date="2018-06" db="EMBL/GenBank/DDBJ databases">
        <title>Extensive metabolic versatility and redundancy in microbially diverse, dynamic hydrothermal sediments.</title>
        <authorList>
            <person name="Dombrowski N."/>
            <person name="Teske A."/>
            <person name="Baker B.J."/>
        </authorList>
    </citation>
    <scope>NUCLEOTIDE SEQUENCE [LARGE SCALE GENOMIC DNA]</scope>
    <source>
        <strain evidence="1">B66_G16</strain>
    </source>
</reference>
<name>A0A497EMG5_9CREN</name>
<dbReference type="AlphaFoldDB" id="A0A497EMG5"/>
<dbReference type="EMBL" id="QMQV01000163">
    <property type="protein sequence ID" value="RLE46840.1"/>
    <property type="molecule type" value="Genomic_DNA"/>
</dbReference>
<gene>
    <name evidence="1" type="ORF">DRJ31_09600</name>
</gene>
<comment type="caution">
    <text evidence="1">The sequence shown here is derived from an EMBL/GenBank/DDBJ whole genome shotgun (WGS) entry which is preliminary data.</text>
</comment>
<evidence type="ECO:0000313" key="2">
    <source>
        <dbReference type="Proteomes" id="UP000278475"/>
    </source>
</evidence>
<protein>
    <submittedName>
        <fullName evidence="1">Uncharacterized protein</fullName>
    </submittedName>
</protein>
<organism evidence="1 2">
    <name type="scientific">Thermoproteota archaeon</name>
    <dbReference type="NCBI Taxonomy" id="2056631"/>
    <lineage>
        <taxon>Archaea</taxon>
        <taxon>Thermoproteota</taxon>
    </lineage>
</organism>
<evidence type="ECO:0000313" key="1">
    <source>
        <dbReference type="EMBL" id="RLE46840.1"/>
    </source>
</evidence>
<accession>A0A497EMG5</accession>
<sequence>MSQVKLTIRRGLRLHFHLHVGSKNRYFEINLRNKDKVILRLLNALKWKIAFPEDDYLAKHAITLEAVDPGEDVVKALRALMNIRGLKRGEAERLRKLPIKEVCRELALKSLVG</sequence>
<dbReference type="Proteomes" id="UP000278475">
    <property type="component" value="Unassembled WGS sequence"/>
</dbReference>
<proteinExistence type="predicted"/>